<sequence length="173" mass="17895">MFTNVGWSELLVLGVIALVVLGPERLPEAARWLASAIRKVKEFAGSAQQQLRDDYGTDFDEFREPLKQLSDLRGMSPRAMVTKHLLDGDDSLFTGDFGAAAPAGGASETGPRSTAPQSAAAQSTGAQSTGAQPMKPQSTGPRSSGVGVPATGPSPAPAPNSPGTTPMWDTDAT</sequence>
<evidence type="ECO:0000313" key="12">
    <source>
        <dbReference type="Proteomes" id="UP000244903"/>
    </source>
</evidence>
<evidence type="ECO:0000256" key="6">
    <source>
        <dbReference type="ARBA" id="ARBA00022989"/>
    </source>
</evidence>
<organism evidence="11 12">
    <name type="scientific">Dietzia psychralcaliphila</name>
    <dbReference type="NCBI Taxonomy" id="139021"/>
    <lineage>
        <taxon>Bacteria</taxon>
        <taxon>Bacillati</taxon>
        <taxon>Actinomycetota</taxon>
        <taxon>Actinomycetes</taxon>
        <taxon>Mycobacteriales</taxon>
        <taxon>Dietziaceae</taxon>
        <taxon>Dietzia</taxon>
    </lineage>
</organism>
<dbReference type="HAMAP" id="MF_00237">
    <property type="entry name" value="TatB"/>
    <property type="match status" value="1"/>
</dbReference>
<dbReference type="Gene3D" id="1.20.5.3310">
    <property type="match status" value="1"/>
</dbReference>
<dbReference type="PANTHER" id="PTHR33162">
    <property type="entry name" value="SEC-INDEPENDENT PROTEIN TRANSLOCASE PROTEIN TATA, CHLOROPLASTIC"/>
    <property type="match status" value="1"/>
</dbReference>
<comment type="subunit">
    <text evidence="9">The Tat system comprises two distinct complexes: a TatABC complex, containing multiple copies of TatA, TatB and TatC subunits, and a separate TatA complex, containing only TatA subunits. Substrates initially bind to the TatABC complex, which probably triggers association of the separate TatA complex to form the active translocon.</text>
</comment>
<dbReference type="NCBIfam" id="TIGR01410">
    <property type="entry name" value="tatB"/>
    <property type="match status" value="1"/>
</dbReference>
<keyword evidence="8 9" id="KW-0472">Membrane</keyword>
<comment type="similarity">
    <text evidence="9">Belongs to the TatB family.</text>
</comment>
<feature type="compositionally biased region" description="Low complexity" evidence="10">
    <location>
        <begin position="113"/>
        <end position="132"/>
    </location>
</feature>
<keyword evidence="4 9" id="KW-0812">Transmembrane</keyword>
<evidence type="ECO:0000256" key="5">
    <source>
        <dbReference type="ARBA" id="ARBA00022927"/>
    </source>
</evidence>
<dbReference type="AlphaFoldDB" id="A0AAD0JS22"/>
<keyword evidence="7 9" id="KW-0811">Translocation</keyword>
<dbReference type="GO" id="GO:0043953">
    <property type="term" value="P:protein transport by the Tat complex"/>
    <property type="evidence" value="ECO:0007669"/>
    <property type="project" value="UniProtKB-UniRule"/>
</dbReference>
<dbReference type="GO" id="GO:0008320">
    <property type="term" value="F:protein transmembrane transporter activity"/>
    <property type="evidence" value="ECO:0007669"/>
    <property type="project" value="UniProtKB-UniRule"/>
</dbReference>
<dbReference type="PRINTS" id="PR01506">
    <property type="entry name" value="TATBPROTEIN"/>
</dbReference>
<dbReference type="PANTHER" id="PTHR33162:SF1">
    <property type="entry name" value="SEC-INDEPENDENT PROTEIN TRANSLOCASE PROTEIN TATA, CHLOROPLASTIC"/>
    <property type="match status" value="1"/>
</dbReference>
<proteinExistence type="inferred from homology"/>
<dbReference type="InterPro" id="IPR018448">
    <property type="entry name" value="TatB"/>
</dbReference>
<comment type="function">
    <text evidence="9">Part of the twin-arginine translocation (Tat) system that transports large folded proteins containing a characteristic twin-arginine motif in their signal peptide across membranes. Together with TatC, TatB is part of a receptor directly interacting with Tat signal peptides. TatB may form an oligomeric binding site that transiently accommodates folded Tat precursor proteins before their translocation.</text>
</comment>
<keyword evidence="3 9" id="KW-1003">Cell membrane</keyword>
<dbReference type="EMBL" id="CP015453">
    <property type="protein sequence ID" value="AWH95794.1"/>
    <property type="molecule type" value="Genomic_DNA"/>
</dbReference>
<keyword evidence="12" id="KW-1185">Reference proteome</keyword>
<gene>
    <name evidence="9" type="primary">tatB</name>
    <name evidence="11" type="ORF">A6048_10035</name>
</gene>
<feature type="region of interest" description="Disordered" evidence="10">
    <location>
        <begin position="92"/>
        <end position="173"/>
    </location>
</feature>
<comment type="subcellular location">
    <subcellularLocation>
        <location evidence="9">Cell membrane</location>
        <topology evidence="9">Single-pass membrane protein</topology>
    </subcellularLocation>
    <subcellularLocation>
        <location evidence="1">Membrane</location>
        <topology evidence="1">Single-pass membrane protein</topology>
    </subcellularLocation>
</comment>
<keyword evidence="5 9" id="KW-0653">Protein transport</keyword>
<evidence type="ECO:0000256" key="8">
    <source>
        <dbReference type="ARBA" id="ARBA00023136"/>
    </source>
</evidence>
<name>A0AAD0JS22_9ACTN</name>
<evidence type="ECO:0000256" key="1">
    <source>
        <dbReference type="ARBA" id="ARBA00004167"/>
    </source>
</evidence>
<dbReference type="KEGG" id="dpc:A6048_10035"/>
<dbReference type="InterPro" id="IPR003369">
    <property type="entry name" value="TatA/B/E"/>
</dbReference>
<dbReference type="GO" id="GO:0033281">
    <property type="term" value="C:TAT protein transport complex"/>
    <property type="evidence" value="ECO:0007669"/>
    <property type="project" value="UniProtKB-UniRule"/>
</dbReference>
<evidence type="ECO:0000256" key="7">
    <source>
        <dbReference type="ARBA" id="ARBA00023010"/>
    </source>
</evidence>
<dbReference type="Proteomes" id="UP000244903">
    <property type="component" value="Chromosome"/>
</dbReference>
<evidence type="ECO:0000256" key="10">
    <source>
        <dbReference type="SAM" id="MobiDB-lite"/>
    </source>
</evidence>
<evidence type="ECO:0000313" key="11">
    <source>
        <dbReference type="EMBL" id="AWH95794.1"/>
    </source>
</evidence>
<dbReference type="Pfam" id="PF02416">
    <property type="entry name" value="TatA_B_E"/>
    <property type="match status" value="1"/>
</dbReference>
<evidence type="ECO:0000256" key="9">
    <source>
        <dbReference type="HAMAP-Rule" id="MF_00237"/>
    </source>
</evidence>
<evidence type="ECO:0000256" key="3">
    <source>
        <dbReference type="ARBA" id="ARBA00022475"/>
    </source>
</evidence>
<accession>A0AAD0JS22</accession>
<keyword evidence="2 9" id="KW-0813">Transport</keyword>
<protein>
    <recommendedName>
        <fullName evidence="9">Sec-independent protein translocase protein TatB</fullName>
    </recommendedName>
</protein>
<reference evidence="11 12" key="1">
    <citation type="submission" date="2016-04" db="EMBL/GenBank/DDBJ databases">
        <title>Complete genome sequence of the haloalkaliphilic hydrocarbon-degrading bacterium Dietzia psychralcaliphila ILA-1T, isolated from a drain of a fish product-processing plant.</title>
        <authorList>
            <person name="Zhao J."/>
            <person name="Hu B."/>
            <person name="Geng S."/>
            <person name="Nie Y."/>
            <person name="Tang Y."/>
        </authorList>
    </citation>
    <scope>NUCLEOTIDE SEQUENCE [LARGE SCALE GENOMIC DNA]</scope>
    <source>
        <strain evidence="11 12">ILA-1</strain>
    </source>
</reference>
<keyword evidence="6 9" id="KW-1133">Transmembrane helix</keyword>
<evidence type="ECO:0000256" key="2">
    <source>
        <dbReference type="ARBA" id="ARBA00022448"/>
    </source>
</evidence>
<evidence type="ECO:0000256" key="4">
    <source>
        <dbReference type="ARBA" id="ARBA00022692"/>
    </source>
</evidence>